<accession>A0A378W7P4</accession>
<gene>
    <name evidence="3" type="ORF">NCTC4524_04210</name>
</gene>
<name>A0A378W7P4_9MYCO</name>
<evidence type="ECO:0000256" key="1">
    <source>
        <dbReference type="SAM" id="MobiDB-lite"/>
    </source>
</evidence>
<sequence length="188" mass="19532">MRSLGAVKAWQSLGALLAVGALLPGCQSSIDGTPATSPQSPTEPSFPTARPTRSSPVPSPSTTAAAPPSTSRAPSGVTPLEPENGYVFIETKSGKTRCQLSKRDVGCESDFTDAPVVDGEQANGVRLTPDGQIKWVVGNLGDIPVVTLDYRKYSAVGWTIDASEDGTRISNDSTGHGMTIAVQGVKTF</sequence>
<dbReference type="STRING" id="1796.ABW05_13135"/>
<feature type="compositionally biased region" description="Polar residues" evidence="1">
    <location>
        <begin position="27"/>
        <end position="45"/>
    </location>
</feature>
<evidence type="ECO:0000313" key="3">
    <source>
        <dbReference type="EMBL" id="SUA28231.1"/>
    </source>
</evidence>
<keyword evidence="3" id="KW-0449">Lipoprotein</keyword>
<evidence type="ECO:0000256" key="2">
    <source>
        <dbReference type="SAM" id="SignalP"/>
    </source>
</evidence>
<keyword evidence="2" id="KW-0732">Signal</keyword>
<feature type="region of interest" description="Disordered" evidence="1">
    <location>
        <begin position="27"/>
        <end position="82"/>
    </location>
</feature>
<dbReference type="AlphaFoldDB" id="A0A378W7P4"/>
<feature type="chain" id="PRO_5039563324" evidence="2">
    <location>
        <begin position="18"/>
        <end position="188"/>
    </location>
</feature>
<feature type="compositionally biased region" description="Low complexity" evidence="1">
    <location>
        <begin position="47"/>
        <end position="75"/>
    </location>
</feature>
<dbReference type="RefSeq" id="WP_051752428.1">
    <property type="nucleotide sequence ID" value="NZ_UGQQ01000002.1"/>
</dbReference>
<evidence type="ECO:0000313" key="4">
    <source>
        <dbReference type="Proteomes" id="UP000254945"/>
    </source>
</evidence>
<dbReference type="Proteomes" id="UP000254945">
    <property type="component" value="Unassembled WGS sequence"/>
</dbReference>
<proteinExistence type="predicted"/>
<protein>
    <submittedName>
        <fullName evidence="3">Lipoprotein LpqJ</fullName>
    </submittedName>
</protein>
<feature type="signal peptide" evidence="2">
    <location>
        <begin position="1"/>
        <end position="17"/>
    </location>
</feature>
<dbReference type="EMBL" id="UGQQ01000002">
    <property type="protein sequence ID" value="SUA28231.1"/>
    <property type="molecule type" value="Genomic_DNA"/>
</dbReference>
<organism evidence="3 4">
    <name type="scientific">Mycolicibacterium senegalense</name>
    <dbReference type="NCBI Taxonomy" id="1796"/>
    <lineage>
        <taxon>Bacteria</taxon>
        <taxon>Bacillati</taxon>
        <taxon>Actinomycetota</taxon>
        <taxon>Actinomycetes</taxon>
        <taxon>Mycobacteriales</taxon>
        <taxon>Mycobacteriaceae</taxon>
        <taxon>Mycolicibacterium</taxon>
    </lineage>
</organism>
<reference evidence="3 4" key="1">
    <citation type="submission" date="2018-06" db="EMBL/GenBank/DDBJ databases">
        <authorList>
            <consortium name="Pathogen Informatics"/>
            <person name="Doyle S."/>
        </authorList>
    </citation>
    <scope>NUCLEOTIDE SEQUENCE [LARGE SCALE GENOMIC DNA]</scope>
    <source>
        <strain evidence="3 4">NCTC4524</strain>
    </source>
</reference>